<accession>A0A0M2UTA4</accession>
<evidence type="ECO:0000313" key="2">
    <source>
        <dbReference type="Proteomes" id="UP000034954"/>
    </source>
</evidence>
<dbReference type="AlphaFoldDB" id="A0A0M2UTA4"/>
<dbReference type="InterPro" id="IPR012657">
    <property type="entry name" value="23S_rRNA-intervening_sequence"/>
</dbReference>
<protein>
    <recommendedName>
        <fullName evidence="3">Four helix bundle protein</fullName>
    </recommendedName>
</protein>
<name>A0A0M2UTA4_9BACT</name>
<proteinExistence type="predicted"/>
<dbReference type="NCBIfam" id="TIGR02436">
    <property type="entry name" value="four helix bundle protein"/>
    <property type="match status" value="1"/>
</dbReference>
<dbReference type="Gene3D" id="1.20.1440.60">
    <property type="entry name" value="23S rRNA-intervening sequence"/>
    <property type="match status" value="1"/>
</dbReference>
<gene>
    <name evidence="1" type="ORF">BROFUL_02207</name>
</gene>
<reference evidence="1 2" key="1">
    <citation type="journal article" date="2013" name="BMC Microbiol.">
        <title>Identification of the type II cytochrome c maturation pathway in anammox bacteria by comparative genomics.</title>
        <authorList>
            <person name="Ferousi C."/>
            <person name="Speth D.R."/>
            <person name="Reimann J."/>
            <person name="Op den Camp H.J."/>
            <person name="Allen J.W."/>
            <person name="Keltjens J.T."/>
            <person name="Jetten M.S."/>
        </authorList>
    </citation>
    <scope>NUCLEOTIDE SEQUENCE [LARGE SCALE GENOMIC DNA]</scope>
    <source>
        <strain evidence="1">RU1</strain>
    </source>
</reference>
<dbReference type="SUPFAM" id="SSF158446">
    <property type="entry name" value="IVS-encoded protein-like"/>
    <property type="match status" value="1"/>
</dbReference>
<keyword evidence="2" id="KW-1185">Reference proteome</keyword>
<organism evidence="1 2">
    <name type="scientific">Candidatus Brocadia fulgida</name>
    <dbReference type="NCBI Taxonomy" id="380242"/>
    <lineage>
        <taxon>Bacteria</taxon>
        <taxon>Pseudomonadati</taxon>
        <taxon>Planctomycetota</taxon>
        <taxon>Candidatus Brocadiia</taxon>
        <taxon>Candidatus Brocadiales</taxon>
        <taxon>Candidatus Brocadiaceae</taxon>
        <taxon>Candidatus Brocadia</taxon>
    </lineage>
</organism>
<sequence length="82" mass="9395">MSKDKRIFDLEERLIDFAVRIIRTTESLPKTRVGNHIAGQLIRCGTSSAPNYGEAQSAESRSDFIHKMKVSLKSYVKQRYGY</sequence>
<dbReference type="Proteomes" id="UP000034954">
    <property type="component" value="Unassembled WGS sequence"/>
</dbReference>
<evidence type="ECO:0008006" key="3">
    <source>
        <dbReference type="Google" id="ProtNLM"/>
    </source>
</evidence>
<comment type="caution">
    <text evidence="1">The sequence shown here is derived from an EMBL/GenBank/DDBJ whole genome shotgun (WGS) entry which is preliminary data.</text>
</comment>
<dbReference type="EMBL" id="LAQJ01000221">
    <property type="protein sequence ID" value="KKO19072.1"/>
    <property type="molecule type" value="Genomic_DNA"/>
</dbReference>
<evidence type="ECO:0000313" key="1">
    <source>
        <dbReference type="EMBL" id="KKO19072.1"/>
    </source>
</evidence>
<dbReference type="InterPro" id="IPR036583">
    <property type="entry name" value="23S_rRNA_IVS_sf"/>
</dbReference>